<organism evidence="1 2">
    <name type="scientific">Alligator mississippiensis</name>
    <name type="common">American alligator</name>
    <dbReference type="NCBI Taxonomy" id="8496"/>
    <lineage>
        <taxon>Eukaryota</taxon>
        <taxon>Metazoa</taxon>
        <taxon>Chordata</taxon>
        <taxon>Craniata</taxon>
        <taxon>Vertebrata</taxon>
        <taxon>Euteleostomi</taxon>
        <taxon>Archelosauria</taxon>
        <taxon>Archosauria</taxon>
        <taxon>Crocodylia</taxon>
        <taxon>Alligatoridae</taxon>
        <taxon>Alligatorinae</taxon>
        <taxon>Alligator</taxon>
    </lineage>
</organism>
<dbReference type="EMBL" id="AKHW03004889">
    <property type="protein sequence ID" value="KYO28525.1"/>
    <property type="molecule type" value="Genomic_DNA"/>
</dbReference>
<sequence>MQSTDQYSRLFYLVPQKKNCFPLAPCNAKDDPVLRHRTKGISAVIAAPRDISIKHAAVNIIPEDEAQVWMTVKDKDEQRWPALKMPVFSKRELQEEDSLLP</sequence>
<dbReference type="Proteomes" id="UP000050525">
    <property type="component" value="Unassembled WGS sequence"/>
</dbReference>
<evidence type="ECO:0000313" key="1">
    <source>
        <dbReference type="EMBL" id="KYO28525.1"/>
    </source>
</evidence>
<name>A0A151MVK6_ALLMI</name>
<gene>
    <name evidence="1" type="ORF">Y1Q_0005327</name>
</gene>
<dbReference type="AlphaFoldDB" id="A0A151MVK6"/>
<reference evidence="1 2" key="1">
    <citation type="journal article" date="2012" name="Genome Biol.">
        <title>Sequencing three crocodilian genomes to illuminate the evolution of archosaurs and amniotes.</title>
        <authorList>
            <person name="St John J.A."/>
            <person name="Braun E.L."/>
            <person name="Isberg S.R."/>
            <person name="Miles L.G."/>
            <person name="Chong A.Y."/>
            <person name="Gongora J."/>
            <person name="Dalzell P."/>
            <person name="Moran C."/>
            <person name="Bed'hom B."/>
            <person name="Abzhanov A."/>
            <person name="Burgess S.C."/>
            <person name="Cooksey A.M."/>
            <person name="Castoe T.A."/>
            <person name="Crawford N.G."/>
            <person name="Densmore L.D."/>
            <person name="Drew J.C."/>
            <person name="Edwards S.V."/>
            <person name="Faircloth B.C."/>
            <person name="Fujita M.K."/>
            <person name="Greenwold M.J."/>
            <person name="Hoffmann F.G."/>
            <person name="Howard J.M."/>
            <person name="Iguchi T."/>
            <person name="Janes D.E."/>
            <person name="Khan S.Y."/>
            <person name="Kohno S."/>
            <person name="de Koning A.J."/>
            <person name="Lance S.L."/>
            <person name="McCarthy F.M."/>
            <person name="McCormack J.E."/>
            <person name="Merchant M.E."/>
            <person name="Peterson D.G."/>
            <person name="Pollock D.D."/>
            <person name="Pourmand N."/>
            <person name="Raney B.J."/>
            <person name="Roessler K.A."/>
            <person name="Sanford J.R."/>
            <person name="Sawyer R.H."/>
            <person name="Schmidt C.J."/>
            <person name="Triplett E.W."/>
            <person name="Tuberville T.D."/>
            <person name="Venegas-Anaya M."/>
            <person name="Howard J.T."/>
            <person name="Jarvis E.D."/>
            <person name="Guillette L.J.Jr."/>
            <person name="Glenn T.C."/>
            <person name="Green R.E."/>
            <person name="Ray D.A."/>
        </authorList>
    </citation>
    <scope>NUCLEOTIDE SEQUENCE [LARGE SCALE GENOMIC DNA]</scope>
    <source>
        <strain evidence="1">KSC_2009_1</strain>
    </source>
</reference>
<comment type="caution">
    <text evidence="1">The sequence shown here is derived from an EMBL/GenBank/DDBJ whole genome shotgun (WGS) entry which is preliminary data.</text>
</comment>
<evidence type="ECO:0000313" key="2">
    <source>
        <dbReference type="Proteomes" id="UP000050525"/>
    </source>
</evidence>
<proteinExistence type="predicted"/>
<keyword evidence="2" id="KW-1185">Reference proteome</keyword>
<protein>
    <submittedName>
        <fullName evidence="1">Uncharacterized protein</fullName>
    </submittedName>
</protein>
<accession>A0A151MVK6</accession>